<name>A0AAW2CSA8_9ROSI</name>
<feature type="region of interest" description="Disordered" evidence="2">
    <location>
        <begin position="229"/>
        <end position="263"/>
    </location>
</feature>
<accession>A0AAW2CSA8</accession>
<dbReference type="EMBL" id="JAZDWU010000005">
    <property type="protein sequence ID" value="KAL0000418.1"/>
    <property type="molecule type" value="Genomic_DNA"/>
</dbReference>
<feature type="compositionally biased region" description="Low complexity" evidence="2">
    <location>
        <begin position="527"/>
        <end position="537"/>
    </location>
</feature>
<feature type="region of interest" description="Disordered" evidence="2">
    <location>
        <begin position="522"/>
        <end position="557"/>
    </location>
</feature>
<evidence type="ECO:0000313" key="4">
    <source>
        <dbReference type="Proteomes" id="UP001459277"/>
    </source>
</evidence>
<sequence>MLIPSALSHHPFTPSMCRPPSDQIRELVGVTDGVVPSPLPCRLPRDDSSLSSEDELSIQSCDEEVGGDDGVIRKGGDDDARENGSDEGSSGDENSESTSGASRDDRPFILPKEWTVNHFLPSMTDKSGGQFLMALTTLGLTSGNQVVTVSFACRFTYAKVLTRSFSFSFSAFSRPVITEEQKAFILKVTGIPLEERKCRDLITPDALYAYCGGPEPTEEARRLNNLSRQRKDGISQAEDRPAKKVTVAPGDYSSKPPSPKHGVGKGLMLAQGPVIPEEGRCILTHKGYALEQLDSILGNEEADSCANQSVQELGDSGLFDLARVCTFFIVCAVIFLYRYADGNSVSQAVVRMRAMQVKGSKNEELLAHQKKRIANLTDGLEQYKDACRTLNGEIKELKEKLEEGTRQAEQEREARVTAEKELTSLLGQVETAKSDAVAEFKTSQAFIDSCAVYYGDGFEDCLKQVKSLFPHLDLSRVSMDDPVPSTPMIDTVSVEDDDSGEPKVPTRDDGVVLAQLALNKPAALKIPSSDPSNPDESPANEVRDPEGDEAAPDAPTP</sequence>
<feature type="region of interest" description="Disordered" evidence="2">
    <location>
        <begin position="39"/>
        <end position="106"/>
    </location>
</feature>
<evidence type="ECO:0000313" key="3">
    <source>
        <dbReference type="EMBL" id="KAL0000418.1"/>
    </source>
</evidence>
<evidence type="ECO:0000256" key="1">
    <source>
        <dbReference type="SAM" id="Coils"/>
    </source>
</evidence>
<feature type="compositionally biased region" description="Basic and acidic residues" evidence="2">
    <location>
        <begin position="70"/>
        <end position="84"/>
    </location>
</feature>
<protein>
    <submittedName>
        <fullName evidence="3">Uncharacterized protein</fullName>
    </submittedName>
</protein>
<feature type="coiled-coil region" evidence="1">
    <location>
        <begin position="366"/>
        <end position="421"/>
    </location>
</feature>
<feature type="compositionally biased region" description="Acidic residues" evidence="2">
    <location>
        <begin position="52"/>
        <end position="67"/>
    </location>
</feature>
<comment type="caution">
    <text evidence="3">The sequence shown here is derived from an EMBL/GenBank/DDBJ whole genome shotgun (WGS) entry which is preliminary data.</text>
</comment>
<dbReference type="AlphaFoldDB" id="A0AAW2CSA8"/>
<dbReference type="Proteomes" id="UP001459277">
    <property type="component" value="Unassembled WGS sequence"/>
</dbReference>
<feature type="compositionally biased region" description="Basic and acidic residues" evidence="2">
    <location>
        <begin position="229"/>
        <end position="242"/>
    </location>
</feature>
<feature type="region of interest" description="Disordered" evidence="2">
    <location>
        <begin position="478"/>
        <end position="509"/>
    </location>
</feature>
<gene>
    <name evidence="3" type="ORF">SO802_014199</name>
</gene>
<keyword evidence="4" id="KW-1185">Reference proteome</keyword>
<reference evidence="3 4" key="1">
    <citation type="submission" date="2024-01" db="EMBL/GenBank/DDBJ databases">
        <title>A telomere-to-telomere, gap-free genome of sweet tea (Lithocarpus litseifolius).</title>
        <authorList>
            <person name="Zhou J."/>
        </authorList>
    </citation>
    <scope>NUCLEOTIDE SEQUENCE [LARGE SCALE GENOMIC DNA]</scope>
    <source>
        <strain evidence="3">Zhou-2022a</strain>
        <tissue evidence="3">Leaf</tissue>
    </source>
</reference>
<feature type="compositionally biased region" description="Basic and acidic residues" evidence="2">
    <location>
        <begin position="500"/>
        <end position="509"/>
    </location>
</feature>
<evidence type="ECO:0000256" key="2">
    <source>
        <dbReference type="SAM" id="MobiDB-lite"/>
    </source>
</evidence>
<proteinExistence type="predicted"/>
<keyword evidence="1" id="KW-0175">Coiled coil</keyword>
<organism evidence="3 4">
    <name type="scientific">Lithocarpus litseifolius</name>
    <dbReference type="NCBI Taxonomy" id="425828"/>
    <lineage>
        <taxon>Eukaryota</taxon>
        <taxon>Viridiplantae</taxon>
        <taxon>Streptophyta</taxon>
        <taxon>Embryophyta</taxon>
        <taxon>Tracheophyta</taxon>
        <taxon>Spermatophyta</taxon>
        <taxon>Magnoliopsida</taxon>
        <taxon>eudicotyledons</taxon>
        <taxon>Gunneridae</taxon>
        <taxon>Pentapetalae</taxon>
        <taxon>rosids</taxon>
        <taxon>fabids</taxon>
        <taxon>Fagales</taxon>
        <taxon>Fagaceae</taxon>
        <taxon>Lithocarpus</taxon>
    </lineage>
</organism>